<comment type="caution">
    <text evidence="4">The sequence shown here is derived from an EMBL/GenBank/DDBJ whole genome shotgun (WGS) entry which is preliminary data.</text>
</comment>
<keyword evidence="2" id="KW-0472">Membrane</keyword>
<keyword evidence="1" id="KW-0175">Coiled coil</keyword>
<dbReference type="Pfam" id="PF13476">
    <property type="entry name" value="AAA_23"/>
    <property type="match status" value="1"/>
</dbReference>
<sequence length="614" mass="69614">MKIKRIHINHFGKLNNETLSFGDGIHVISGENESGKSTLHAFFRSMLFGIERGRGRAARTDVYSRYQPWEGGSYGGVLELERDQSTYSIYRTFEKSSPVCRLADETRSRELEPSAENFSELLCGLTPALFGNTISVSQLKAETNADLADSLRNHIVNLHTTGSATLNVTRAIDSLRADKKKLEAGIVRDADQETEVLTEQLASLEQVLKDSSAEQEIARLEKKKGILEETIQFLGTRQQRMAHQQKRGENALTHYHFSHPAEADEVYAQTEELEAQADQYLSRYHRPLGLILRFALLLFSLLLAILLLFCGYHGIQRISSAQYPIAALFFGGSLLSGVGIFFAMRRFFAAASYHALMRELKGIWEDHFDEPPKRMTRKRLEDLKKKLNSCRNLFATMQDSQDSIANDMKKLMAAQTELNTLNQELEKAQHVSWQAEQMGERRRALEEQIEVLRGTVEENKAKKEDQAAIQLAIDTLQHLSTHVFDSFGYFLEETTSQILSGITGGAYTGVSIDTDLSISLDQNGRRVLLHQVSSGTMDQVYLALRLACIEFLWPDEAMPLFLDDTFALYDKDRLAATLRWLSENYTGQIFIFSCHTREEELLKELNIPHQSIQL</sequence>
<keyword evidence="2" id="KW-1133">Transmembrane helix</keyword>
<feature type="transmembrane region" description="Helical" evidence="2">
    <location>
        <begin position="290"/>
        <end position="315"/>
    </location>
</feature>
<dbReference type="InterPro" id="IPR038729">
    <property type="entry name" value="Rad50/SbcC_AAA"/>
</dbReference>
<reference evidence="4" key="1">
    <citation type="submission" date="2021-10" db="EMBL/GenBank/DDBJ databases">
        <title>Anaerobic single-cell dispensing facilitates the cultivation of human gut bacteria.</title>
        <authorList>
            <person name="Afrizal A."/>
        </authorList>
    </citation>
    <scope>NUCLEOTIDE SEQUENCE</scope>
    <source>
        <strain evidence="4">CLA-AA-H215</strain>
    </source>
</reference>
<protein>
    <submittedName>
        <fullName evidence="4">AAA family ATPase</fullName>
    </submittedName>
</protein>
<dbReference type="Gene3D" id="3.40.50.300">
    <property type="entry name" value="P-loop containing nucleotide triphosphate hydrolases"/>
    <property type="match status" value="2"/>
</dbReference>
<dbReference type="AlphaFoldDB" id="A0AAE3JE21"/>
<feature type="coiled-coil region" evidence="1">
    <location>
        <begin position="373"/>
        <end position="462"/>
    </location>
</feature>
<organism evidence="4 5">
    <name type="scientific">Hominifimenecus microfluidus</name>
    <dbReference type="NCBI Taxonomy" id="2885348"/>
    <lineage>
        <taxon>Bacteria</taxon>
        <taxon>Bacillati</taxon>
        <taxon>Bacillota</taxon>
        <taxon>Clostridia</taxon>
        <taxon>Lachnospirales</taxon>
        <taxon>Lachnospiraceae</taxon>
        <taxon>Hominifimenecus</taxon>
    </lineage>
</organism>
<evidence type="ECO:0000256" key="1">
    <source>
        <dbReference type="SAM" id="Coils"/>
    </source>
</evidence>
<dbReference type="GO" id="GO:0006302">
    <property type="term" value="P:double-strand break repair"/>
    <property type="evidence" value="ECO:0007669"/>
    <property type="project" value="InterPro"/>
</dbReference>
<evidence type="ECO:0000313" key="5">
    <source>
        <dbReference type="Proteomes" id="UP001198182"/>
    </source>
</evidence>
<dbReference type="PANTHER" id="PTHR41259:SF1">
    <property type="entry name" value="DOUBLE-STRAND BREAK REPAIR RAD50 ATPASE, PUTATIVE-RELATED"/>
    <property type="match status" value="1"/>
</dbReference>
<keyword evidence="5" id="KW-1185">Reference proteome</keyword>
<dbReference type="Proteomes" id="UP001198182">
    <property type="component" value="Unassembled WGS sequence"/>
</dbReference>
<dbReference type="RefSeq" id="WP_308452460.1">
    <property type="nucleotide sequence ID" value="NZ_JAJEQR010000003.1"/>
</dbReference>
<feature type="transmembrane region" description="Helical" evidence="2">
    <location>
        <begin position="321"/>
        <end position="344"/>
    </location>
</feature>
<evidence type="ECO:0000256" key="2">
    <source>
        <dbReference type="SAM" id="Phobius"/>
    </source>
</evidence>
<gene>
    <name evidence="4" type="ORF">LKD81_01475</name>
</gene>
<keyword evidence="2" id="KW-0812">Transmembrane</keyword>
<dbReference type="SUPFAM" id="SSF52540">
    <property type="entry name" value="P-loop containing nucleoside triphosphate hydrolases"/>
    <property type="match status" value="1"/>
</dbReference>
<dbReference type="InterPro" id="IPR027417">
    <property type="entry name" value="P-loop_NTPase"/>
</dbReference>
<dbReference type="PANTHER" id="PTHR41259">
    <property type="entry name" value="DOUBLE-STRAND BREAK REPAIR RAD50 ATPASE, PUTATIVE-RELATED"/>
    <property type="match status" value="1"/>
</dbReference>
<feature type="coiled-coil region" evidence="1">
    <location>
        <begin position="187"/>
        <end position="230"/>
    </location>
</feature>
<evidence type="ECO:0000259" key="3">
    <source>
        <dbReference type="Pfam" id="PF13476"/>
    </source>
</evidence>
<proteinExistence type="predicted"/>
<evidence type="ECO:0000313" key="4">
    <source>
        <dbReference type="EMBL" id="MCC2229673.1"/>
    </source>
</evidence>
<name>A0AAE3JE21_9FIRM</name>
<feature type="domain" description="Rad50/SbcC-type AAA" evidence="3">
    <location>
        <begin position="5"/>
        <end position="229"/>
    </location>
</feature>
<accession>A0AAE3JE21</accession>
<dbReference type="EMBL" id="JAJEQR010000003">
    <property type="protein sequence ID" value="MCC2229673.1"/>
    <property type="molecule type" value="Genomic_DNA"/>
</dbReference>
<dbReference type="GO" id="GO:0016887">
    <property type="term" value="F:ATP hydrolysis activity"/>
    <property type="evidence" value="ECO:0007669"/>
    <property type="project" value="InterPro"/>
</dbReference>